<evidence type="ECO:0008006" key="3">
    <source>
        <dbReference type="Google" id="ProtNLM"/>
    </source>
</evidence>
<dbReference type="GO" id="GO:0004222">
    <property type="term" value="F:metalloendopeptidase activity"/>
    <property type="evidence" value="ECO:0007669"/>
    <property type="project" value="InterPro"/>
</dbReference>
<dbReference type="Proteomes" id="UP000278673">
    <property type="component" value="Unassembled WGS sequence"/>
</dbReference>
<protein>
    <recommendedName>
        <fullName evidence="3">Peptidase M41 domain-containing protein</fullName>
    </recommendedName>
</protein>
<evidence type="ECO:0000313" key="1">
    <source>
        <dbReference type="EMBL" id="RMI44431.1"/>
    </source>
</evidence>
<evidence type="ECO:0000313" key="2">
    <source>
        <dbReference type="Proteomes" id="UP000278673"/>
    </source>
</evidence>
<dbReference type="GO" id="GO:0004176">
    <property type="term" value="F:ATP-dependent peptidase activity"/>
    <property type="evidence" value="ECO:0007669"/>
    <property type="project" value="InterPro"/>
</dbReference>
<dbReference type="GO" id="GO:0005524">
    <property type="term" value="F:ATP binding"/>
    <property type="evidence" value="ECO:0007669"/>
    <property type="project" value="InterPro"/>
</dbReference>
<reference evidence="1 2" key="1">
    <citation type="submission" date="2018-10" db="EMBL/GenBank/DDBJ databases">
        <title>Isolation, diversity and antifungal activity of actinobacteria from wheat.</title>
        <authorList>
            <person name="Han C."/>
        </authorList>
    </citation>
    <scope>NUCLEOTIDE SEQUENCE [LARGE SCALE GENOMIC DNA]</scope>
    <source>
        <strain evidence="1 2">NEAU-YY642</strain>
    </source>
</reference>
<dbReference type="EMBL" id="RFFJ01000016">
    <property type="protein sequence ID" value="RMI44431.1"/>
    <property type="molecule type" value="Genomic_DNA"/>
</dbReference>
<dbReference type="AlphaFoldDB" id="A0A3M2M4F6"/>
<comment type="caution">
    <text evidence="1">The sequence shown here is derived from an EMBL/GenBank/DDBJ whole genome shotgun (WGS) entry which is preliminary data.</text>
</comment>
<organism evidence="1 2">
    <name type="scientific">Streptomyces triticirhizae</name>
    <dbReference type="NCBI Taxonomy" id="2483353"/>
    <lineage>
        <taxon>Bacteria</taxon>
        <taxon>Bacillati</taxon>
        <taxon>Actinomycetota</taxon>
        <taxon>Actinomycetes</taxon>
        <taxon>Kitasatosporales</taxon>
        <taxon>Streptomycetaceae</taxon>
        <taxon>Streptomyces</taxon>
    </lineage>
</organism>
<dbReference type="Gene3D" id="1.20.58.760">
    <property type="entry name" value="Peptidase M41"/>
    <property type="match status" value="1"/>
</dbReference>
<dbReference type="GO" id="GO:0006508">
    <property type="term" value="P:proteolysis"/>
    <property type="evidence" value="ECO:0007669"/>
    <property type="project" value="InterPro"/>
</dbReference>
<accession>A0A3M2M4F6</accession>
<dbReference type="SUPFAM" id="SSF140990">
    <property type="entry name" value="FtsH protease domain-like"/>
    <property type="match status" value="1"/>
</dbReference>
<keyword evidence="2" id="KW-1185">Reference proteome</keyword>
<proteinExistence type="predicted"/>
<dbReference type="InterPro" id="IPR037219">
    <property type="entry name" value="Peptidase_M41-like"/>
</dbReference>
<name>A0A3M2M4F6_9ACTN</name>
<sequence>MSRVAMLTDCDDVVTVLGLTPALYRQLLCVHEAGHVIAADGLGVPVLGARLTLNDPEDKRLGYVELGPQPLADGSRLALLGRLIVRAAGAQAAYLWLERRGTTADLAALRQDPDLFGADDDCTEAAEACAAQPEYGLTPQAGVVPAAQLLLARWPAVLRVAYWLGRRERLDGQQLRALLTDADRAAWPGASRAVVGS</sequence>
<gene>
    <name evidence="1" type="ORF">EBN88_05370</name>
</gene>